<proteinExistence type="inferred from homology"/>
<evidence type="ECO:0000256" key="1">
    <source>
        <dbReference type="ARBA" id="ARBA00004141"/>
    </source>
</evidence>
<dbReference type="SUPFAM" id="SSF103506">
    <property type="entry name" value="Mitochondrial carrier"/>
    <property type="match status" value="1"/>
</dbReference>
<name>A0A835G614_SPOEX</name>
<evidence type="ECO:0000313" key="6">
    <source>
        <dbReference type="EMBL" id="KAF9407142.1"/>
    </source>
</evidence>
<dbReference type="GO" id="GO:0016020">
    <property type="term" value="C:membrane"/>
    <property type="evidence" value="ECO:0007669"/>
    <property type="project" value="UniProtKB-SubCell"/>
</dbReference>
<organism evidence="6 7">
    <name type="scientific">Spodoptera exigua</name>
    <name type="common">Beet armyworm</name>
    <name type="synonym">Noctua fulgens</name>
    <dbReference type="NCBI Taxonomy" id="7107"/>
    <lineage>
        <taxon>Eukaryota</taxon>
        <taxon>Metazoa</taxon>
        <taxon>Ecdysozoa</taxon>
        <taxon>Arthropoda</taxon>
        <taxon>Hexapoda</taxon>
        <taxon>Insecta</taxon>
        <taxon>Pterygota</taxon>
        <taxon>Neoptera</taxon>
        <taxon>Endopterygota</taxon>
        <taxon>Lepidoptera</taxon>
        <taxon>Glossata</taxon>
        <taxon>Ditrysia</taxon>
        <taxon>Noctuoidea</taxon>
        <taxon>Noctuidae</taxon>
        <taxon>Amphipyrinae</taxon>
        <taxon>Spodoptera</taxon>
    </lineage>
</organism>
<comment type="subcellular location">
    <subcellularLocation>
        <location evidence="1">Membrane</location>
        <topology evidence="1">Multi-pass membrane protein</topology>
    </subcellularLocation>
</comment>
<gene>
    <name evidence="6" type="ORF">HW555_012744</name>
</gene>
<dbReference type="AlphaFoldDB" id="A0A835G614"/>
<comment type="caution">
    <text evidence="6">The sequence shown here is derived from an EMBL/GenBank/DDBJ whole genome shotgun (WGS) entry which is preliminary data.</text>
</comment>
<dbReference type="InterPro" id="IPR018108">
    <property type="entry name" value="MCP_transmembrane"/>
</dbReference>
<accession>A0A835G614</accession>
<evidence type="ECO:0000256" key="2">
    <source>
        <dbReference type="ARBA" id="ARBA00006375"/>
    </source>
</evidence>
<evidence type="ECO:0000256" key="4">
    <source>
        <dbReference type="ARBA" id="ARBA00023136"/>
    </source>
</evidence>
<sequence length="181" mass="21315">MKMDENKDLPIHRKVILGSLSRIISTTLLIPLDVVQMRYRFPDTWCAQMFRLMVKTKDCPGSYEMMTATKFRKRVYSTLRWGVYYCLYDRHQKNCRRYSRHPLSNSKYLLTRRPIVMQAIRHGNSTAVLDYTQEKKKMREHNVLSKFVKHIGSQIHSAISGIIVNKNTTLRWSLNAAFLTA</sequence>
<evidence type="ECO:0000256" key="3">
    <source>
        <dbReference type="ARBA" id="ARBA00022692"/>
    </source>
</evidence>
<comment type="similarity">
    <text evidence="2">Belongs to the mitochondrial carrier (TC 2.A.29) family.</text>
</comment>
<keyword evidence="7" id="KW-1185">Reference proteome</keyword>
<dbReference type="PROSITE" id="PS50920">
    <property type="entry name" value="SOLCAR"/>
    <property type="match status" value="1"/>
</dbReference>
<feature type="repeat" description="Solcar" evidence="5">
    <location>
        <begin position="9"/>
        <end position="90"/>
    </location>
</feature>
<dbReference type="Proteomes" id="UP000648187">
    <property type="component" value="Unassembled WGS sequence"/>
</dbReference>
<protein>
    <submittedName>
        <fullName evidence="6">Uncharacterized protein</fullName>
    </submittedName>
</protein>
<dbReference type="Gene3D" id="1.50.40.10">
    <property type="entry name" value="Mitochondrial carrier domain"/>
    <property type="match status" value="1"/>
</dbReference>
<keyword evidence="3 5" id="KW-0812">Transmembrane</keyword>
<evidence type="ECO:0000256" key="5">
    <source>
        <dbReference type="PROSITE-ProRule" id="PRU00282"/>
    </source>
</evidence>
<keyword evidence="4 5" id="KW-0472">Membrane</keyword>
<evidence type="ECO:0000313" key="7">
    <source>
        <dbReference type="Proteomes" id="UP000648187"/>
    </source>
</evidence>
<dbReference type="InterPro" id="IPR023395">
    <property type="entry name" value="MCP_dom_sf"/>
</dbReference>
<dbReference type="EMBL" id="JACKWZ010000503">
    <property type="protein sequence ID" value="KAF9407142.1"/>
    <property type="molecule type" value="Genomic_DNA"/>
</dbReference>
<reference evidence="6" key="1">
    <citation type="submission" date="2020-08" db="EMBL/GenBank/DDBJ databases">
        <title>Spodoptera exigua strain:BAW_Kor-Di-RS1 Genome sequencing and assembly.</title>
        <authorList>
            <person name="Kim J."/>
            <person name="Nam H.Y."/>
            <person name="Kwon M."/>
            <person name="Choi J.H."/>
            <person name="Cho S.R."/>
            <person name="Kim G.-H."/>
        </authorList>
    </citation>
    <scope>NUCLEOTIDE SEQUENCE</scope>
    <source>
        <strain evidence="6">BAW_Kor-Di-RS1</strain>
        <tissue evidence="6">Whole-body</tissue>
    </source>
</reference>